<comment type="caution">
    <text evidence="1">The sequence shown here is derived from an EMBL/GenBank/DDBJ whole genome shotgun (WGS) entry which is preliminary data.</text>
</comment>
<dbReference type="InterPro" id="IPR018914">
    <property type="entry name" value="DUF2480"/>
</dbReference>
<dbReference type="EMBL" id="JBHUMD010000024">
    <property type="protein sequence ID" value="MFD2602284.1"/>
    <property type="molecule type" value="Genomic_DNA"/>
</dbReference>
<gene>
    <name evidence="1" type="ORF">ACFSR3_09480</name>
</gene>
<accession>A0ABW5NTW5</accession>
<sequence>MEEEIINRVANSVLQVFDLEDYYPEGERMGVDISGWLWEGFVLREKEFRDALKNHDWEQYNEKYIALYCSTDAIVPAWAYMLITTYLQPVAKKIVQGRVEEINIQLYQDIINSLDVTEYEGKPVIIKGCSRKPVPQEAYVMATQKLMPVAKSIMFGEACSSVPLFKKR</sequence>
<dbReference type="Proteomes" id="UP001597480">
    <property type="component" value="Unassembled WGS sequence"/>
</dbReference>
<name>A0ABW5NTW5_9FLAO</name>
<reference evidence="2" key="1">
    <citation type="journal article" date="2019" name="Int. J. Syst. Evol. Microbiol.">
        <title>The Global Catalogue of Microorganisms (GCM) 10K type strain sequencing project: providing services to taxonomists for standard genome sequencing and annotation.</title>
        <authorList>
            <consortium name="The Broad Institute Genomics Platform"/>
            <consortium name="The Broad Institute Genome Sequencing Center for Infectious Disease"/>
            <person name="Wu L."/>
            <person name="Ma J."/>
        </authorList>
    </citation>
    <scope>NUCLEOTIDE SEQUENCE [LARGE SCALE GENOMIC DNA]</scope>
    <source>
        <strain evidence="2">KCTC 42107</strain>
    </source>
</reference>
<evidence type="ECO:0000313" key="1">
    <source>
        <dbReference type="EMBL" id="MFD2602284.1"/>
    </source>
</evidence>
<proteinExistence type="predicted"/>
<dbReference type="Pfam" id="PF10652">
    <property type="entry name" value="DUF2480"/>
    <property type="match status" value="1"/>
</dbReference>
<protein>
    <submittedName>
        <fullName evidence="1">DUF2480 family protein</fullName>
    </submittedName>
</protein>
<organism evidence="1 2">
    <name type="scientific">Flavobacterium suzhouense</name>
    <dbReference type="NCBI Taxonomy" id="1529638"/>
    <lineage>
        <taxon>Bacteria</taxon>
        <taxon>Pseudomonadati</taxon>
        <taxon>Bacteroidota</taxon>
        <taxon>Flavobacteriia</taxon>
        <taxon>Flavobacteriales</taxon>
        <taxon>Flavobacteriaceae</taxon>
        <taxon>Flavobacterium</taxon>
    </lineage>
</organism>
<dbReference type="RefSeq" id="WP_379820760.1">
    <property type="nucleotide sequence ID" value="NZ_JBHUMD010000024.1"/>
</dbReference>
<evidence type="ECO:0000313" key="2">
    <source>
        <dbReference type="Proteomes" id="UP001597480"/>
    </source>
</evidence>
<keyword evidence="2" id="KW-1185">Reference proteome</keyword>